<dbReference type="Proteomes" id="UP000007437">
    <property type="component" value="Plasmid pBRH01"/>
</dbReference>
<dbReference type="eggNOG" id="COG4644">
    <property type="taxonomic scope" value="Bacteria"/>
</dbReference>
<sequence length="132" mass="14543">MLIDWLLDPALRQRVAAALSKGEARNTLARAVCFNRLDKLHDPPYELQCHRASGLNLAVAARANGELAFPHPPPKCDALREVPQPLATELLPLAEIKLNCDENTTYSIVCRASPGRGRIRDRAPEQACMPIP</sequence>
<proteinExistence type="predicted"/>
<dbReference type="GO" id="GO:0006313">
    <property type="term" value="P:DNA transposition"/>
    <property type="evidence" value="ECO:0007669"/>
    <property type="project" value="InterPro"/>
</dbReference>
<dbReference type="Pfam" id="PF01526">
    <property type="entry name" value="DDE_Tnp_Tn3"/>
    <property type="match status" value="1"/>
</dbReference>
<organism evidence="2 3">
    <name type="scientific">Mycetohabitans rhizoxinica (strain DSM 19002 / CIP 109453 / HKI 454)</name>
    <name type="common">Paraburkholderia rhizoxinica</name>
    <dbReference type="NCBI Taxonomy" id="882378"/>
    <lineage>
        <taxon>Bacteria</taxon>
        <taxon>Pseudomonadati</taxon>
        <taxon>Pseudomonadota</taxon>
        <taxon>Betaproteobacteria</taxon>
        <taxon>Burkholderiales</taxon>
        <taxon>Burkholderiaceae</taxon>
        <taxon>Mycetohabitans</taxon>
    </lineage>
</organism>
<geneLocation type="plasmid" evidence="2 3">
    <name>pBRH01</name>
</geneLocation>
<keyword evidence="2" id="KW-0614">Plasmid</keyword>
<dbReference type="GO" id="GO:0004803">
    <property type="term" value="F:transposase activity"/>
    <property type="evidence" value="ECO:0007669"/>
    <property type="project" value="InterPro"/>
</dbReference>
<feature type="domain" description="Tn3 transposase DDE" evidence="1">
    <location>
        <begin position="2"/>
        <end position="61"/>
    </location>
</feature>
<gene>
    <name evidence="2" type="ordered locus">RBRH_01868</name>
</gene>
<accession>E5AV58</accession>
<dbReference type="InterPro" id="IPR002513">
    <property type="entry name" value="Tn3_Tnp_DDE_dom"/>
</dbReference>
<evidence type="ECO:0000313" key="3">
    <source>
        <dbReference type="Proteomes" id="UP000007437"/>
    </source>
</evidence>
<evidence type="ECO:0000313" key="2">
    <source>
        <dbReference type="EMBL" id="CBW76982.1"/>
    </source>
</evidence>
<evidence type="ECO:0000259" key="1">
    <source>
        <dbReference type="Pfam" id="PF01526"/>
    </source>
</evidence>
<dbReference type="EMBL" id="FR687360">
    <property type="protein sequence ID" value="CBW76982.1"/>
    <property type="molecule type" value="Genomic_DNA"/>
</dbReference>
<dbReference type="AlphaFoldDB" id="E5AV58"/>
<reference evidence="2 3" key="1">
    <citation type="journal article" date="2011" name="J. Bacteriol.">
        <title>Complete genome sequence of Burkholderia rhizoxinica, an endosymbiont of Rhizopus microsporus.</title>
        <authorList>
            <person name="Lackner G."/>
            <person name="Moebius N."/>
            <person name="Partida-Martinez L."/>
            <person name="Hertweck C."/>
        </authorList>
    </citation>
    <scope>NUCLEOTIDE SEQUENCE [LARGE SCALE GENOMIC DNA]</scope>
    <source>
        <strain evidence="3">DSM 19002 / CIP 109453 / HKI 454</strain>
        <plasmid evidence="2 3">pBRH01</plasmid>
    </source>
</reference>
<dbReference type="KEGG" id="brh:RBRH_01868"/>
<protein>
    <submittedName>
        <fullName evidence="2">Transposase</fullName>
    </submittedName>
</protein>
<name>E5AV58_MYCRK</name>
<dbReference type="HOGENOM" id="CLU_1913165_0_0_4"/>